<accession>A0A6J7KID4</accession>
<dbReference type="EMBL" id="CAFBPI010000026">
    <property type="protein sequence ID" value="CAB5012963.1"/>
    <property type="molecule type" value="Genomic_DNA"/>
</dbReference>
<dbReference type="AlphaFoldDB" id="A0A6J7KID4"/>
<dbReference type="EMBL" id="CAEZSC010000002">
    <property type="protein sequence ID" value="CAB4529641.1"/>
    <property type="molecule type" value="Genomic_DNA"/>
</dbReference>
<feature type="transmembrane region" description="Helical" evidence="1">
    <location>
        <begin position="151"/>
        <end position="184"/>
    </location>
</feature>
<evidence type="ECO:0000313" key="4">
    <source>
        <dbReference type="EMBL" id="CAB4604736.1"/>
    </source>
</evidence>
<reference evidence="7" key="1">
    <citation type="submission" date="2020-05" db="EMBL/GenBank/DDBJ databases">
        <authorList>
            <person name="Chiriac C."/>
            <person name="Salcher M."/>
            <person name="Ghai R."/>
            <person name="Kavagutti S V."/>
        </authorList>
    </citation>
    <scope>NUCLEOTIDE SEQUENCE</scope>
</reference>
<dbReference type="EMBL" id="CAEZUD010000013">
    <property type="protein sequence ID" value="CAB4586755.1"/>
    <property type="molecule type" value="Genomic_DNA"/>
</dbReference>
<name>A0A6J7KID4_9ZZZZ</name>
<organism evidence="7">
    <name type="scientific">freshwater metagenome</name>
    <dbReference type="NCBI Taxonomy" id="449393"/>
    <lineage>
        <taxon>unclassified sequences</taxon>
        <taxon>metagenomes</taxon>
        <taxon>ecological metagenomes</taxon>
    </lineage>
</organism>
<evidence type="ECO:0000313" key="7">
    <source>
        <dbReference type="EMBL" id="CAB4954563.1"/>
    </source>
</evidence>
<keyword evidence="1" id="KW-1133">Transmembrane helix</keyword>
<dbReference type="EMBL" id="CAFBNS010000014">
    <property type="protein sequence ID" value="CAB4954563.1"/>
    <property type="molecule type" value="Genomic_DNA"/>
</dbReference>
<protein>
    <submittedName>
        <fullName evidence="7">Unannotated protein</fullName>
    </submittedName>
</protein>
<dbReference type="EMBL" id="CAEZUY010000001">
    <property type="protein sequence ID" value="CAB4604736.1"/>
    <property type="molecule type" value="Genomic_DNA"/>
</dbReference>
<dbReference type="EMBL" id="CAFBME010000001">
    <property type="protein sequence ID" value="CAB4887280.1"/>
    <property type="molecule type" value="Genomic_DNA"/>
</dbReference>
<evidence type="ECO:0000313" key="6">
    <source>
        <dbReference type="EMBL" id="CAB4887280.1"/>
    </source>
</evidence>
<sequence length="196" mass="20526">MKRKTFDKIASVIGLLLGVGLIVAGALLSWGGNFAAAQVKDQLSQQKIEFPDVEALAKLPPADAAAMKVYAGQMMTTGAQANTYANHYIKVHMGFVAGGKMYEEVSGEFMGKSAALAADPANKELAAEVATLGGQRTTLFMGSTLRGLLGFTYAFATLGSIALIASYVAYVGGIVFLILALLGFAHLRRAATDSEI</sequence>
<keyword evidence="1" id="KW-0472">Membrane</keyword>
<proteinExistence type="predicted"/>
<feature type="transmembrane region" description="Helical" evidence="1">
    <location>
        <begin position="12"/>
        <end position="31"/>
    </location>
</feature>
<keyword evidence="1" id="KW-0812">Transmembrane</keyword>
<evidence type="ECO:0000313" key="5">
    <source>
        <dbReference type="EMBL" id="CAB4712363.1"/>
    </source>
</evidence>
<gene>
    <name evidence="2" type="ORF">UFOPK1380_00068</name>
    <name evidence="3" type="ORF">UFOPK1778_00406</name>
    <name evidence="4" type="ORF">UFOPK1863_00009</name>
    <name evidence="5" type="ORF">UFOPK2689_00009</name>
    <name evidence="6" type="ORF">UFOPK3555_00015</name>
    <name evidence="7" type="ORF">UFOPK3874_00151</name>
    <name evidence="8" type="ORF">UFOPK4095_00568</name>
</gene>
<evidence type="ECO:0000313" key="3">
    <source>
        <dbReference type="EMBL" id="CAB4586755.1"/>
    </source>
</evidence>
<dbReference type="EMBL" id="CAEZYL010000001">
    <property type="protein sequence ID" value="CAB4712363.1"/>
    <property type="molecule type" value="Genomic_DNA"/>
</dbReference>
<evidence type="ECO:0000313" key="2">
    <source>
        <dbReference type="EMBL" id="CAB4529641.1"/>
    </source>
</evidence>
<evidence type="ECO:0000256" key="1">
    <source>
        <dbReference type="SAM" id="Phobius"/>
    </source>
</evidence>
<evidence type="ECO:0000313" key="8">
    <source>
        <dbReference type="EMBL" id="CAB5012963.1"/>
    </source>
</evidence>